<evidence type="ECO:0000313" key="2">
    <source>
        <dbReference type="EMBL" id="CAF0962088.1"/>
    </source>
</evidence>
<evidence type="ECO:0000313" key="8">
    <source>
        <dbReference type="Proteomes" id="UP000663870"/>
    </source>
</evidence>
<dbReference type="EMBL" id="CAJNOL010000332">
    <property type="protein sequence ID" value="CAF1011261.1"/>
    <property type="molecule type" value="Genomic_DNA"/>
</dbReference>
<accession>A0A815E9J8</accession>
<sequence length="435" mass="50585">MSQSCSIEKCSRTSRWLCDCCEQYLCLQHLNEHNVSLISQLNPLTDEINALGDRLETLSIHDAIANCRQKLEDWREDCHQKIDCLFEQKCQELDQLVNEIVGPHREELNQINLKITEFIDAQETTRQDIELLRSTIRQLERNMNNIEEACFTINTRPLVTDDTLISIEKVTEHELDLSTLSPVYKTIHRPQGSFRPFTCNDEYLLIHQEPNLCLYDRKMNIVEQTLWPCGAIQDMCWSSTLEKFIVLGKNNIFLVDEHTMSIDNVYTIKERQWLSCTCSDTVLFACTNGRASSIMEFTLFPAIELIREWKHPLTCSKDEFIVSTVYNNGNLALMIVNVLNKSLRLELKYAKTFDSVWLFQFNINWVQKLAFRCCSLPGNEWLVVDYESGRLIQISRDGKVKKTIQYHPTPCRAMLFDTNILAISTTDEINLHTIH</sequence>
<dbReference type="Proteomes" id="UP000663870">
    <property type="component" value="Unassembled WGS sequence"/>
</dbReference>
<dbReference type="EMBL" id="CAJNOH010000240">
    <property type="protein sequence ID" value="CAF0962088.1"/>
    <property type="molecule type" value="Genomic_DNA"/>
</dbReference>
<gene>
    <name evidence="6" type="ORF">JBS370_LOCUS18280</name>
    <name evidence="3" type="ORF">JXQ802_LOCUS14313</name>
    <name evidence="4" type="ORF">JXQ802_LOCUS14681</name>
    <name evidence="2" type="ORF">PYM288_LOCUS12680</name>
    <name evidence="5" type="ORF">ZHD862_LOCUS28369</name>
</gene>
<name>A0A815E9J8_9BILA</name>
<dbReference type="AlphaFoldDB" id="A0A815E9J8"/>
<dbReference type="Proteomes" id="UP000663836">
    <property type="component" value="Unassembled WGS sequence"/>
</dbReference>
<dbReference type="Proteomes" id="UP000663854">
    <property type="component" value="Unassembled WGS sequence"/>
</dbReference>
<evidence type="ECO:0000313" key="7">
    <source>
        <dbReference type="Proteomes" id="UP000663864"/>
    </source>
</evidence>
<dbReference type="Proteomes" id="UP000663864">
    <property type="component" value="Unassembled WGS sequence"/>
</dbReference>
<keyword evidence="1" id="KW-0175">Coiled coil</keyword>
<keyword evidence="8" id="KW-1185">Reference proteome</keyword>
<dbReference type="SUPFAM" id="SSF69322">
    <property type="entry name" value="Tricorn protease domain 2"/>
    <property type="match status" value="1"/>
</dbReference>
<feature type="coiled-coil region" evidence="1">
    <location>
        <begin position="122"/>
        <end position="156"/>
    </location>
</feature>
<evidence type="ECO:0000313" key="3">
    <source>
        <dbReference type="EMBL" id="CAF1003927.1"/>
    </source>
</evidence>
<protein>
    <submittedName>
        <fullName evidence="5">Uncharacterized protein</fullName>
    </submittedName>
</protein>
<evidence type="ECO:0000313" key="5">
    <source>
        <dbReference type="EMBL" id="CAF1308746.1"/>
    </source>
</evidence>
<comment type="caution">
    <text evidence="5">The sequence shown here is derived from an EMBL/GenBank/DDBJ whole genome shotgun (WGS) entry which is preliminary data.</text>
</comment>
<reference evidence="5" key="1">
    <citation type="submission" date="2021-02" db="EMBL/GenBank/DDBJ databases">
        <authorList>
            <person name="Nowell W R."/>
        </authorList>
    </citation>
    <scope>NUCLEOTIDE SEQUENCE</scope>
</reference>
<dbReference type="EMBL" id="CAJNOL010000319">
    <property type="protein sequence ID" value="CAF1003927.1"/>
    <property type="molecule type" value="Genomic_DNA"/>
</dbReference>
<evidence type="ECO:0000313" key="4">
    <source>
        <dbReference type="EMBL" id="CAF1011261.1"/>
    </source>
</evidence>
<proteinExistence type="predicted"/>
<evidence type="ECO:0000256" key="1">
    <source>
        <dbReference type="SAM" id="Coils"/>
    </source>
</evidence>
<evidence type="ECO:0000313" key="6">
    <source>
        <dbReference type="EMBL" id="CAF3851680.1"/>
    </source>
</evidence>
<organism evidence="5 7">
    <name type="scientific">Rotaria sordida</name>
    <dbReference type="NCBI Taxonomy" id="392033"/>
    <lineage>
        <taxon>Eukaryota</taxon>
        <taxon>Metazoa</taxon>
        <taxon>Spiralia</taxon>
        <taxon>Gnathifera</taxon>
        <taxon>Rotifera</taxon>
        <taxon>Eurotatoria</taxon>
        <taxon>Bdelloidea</taxon>
        <taxon>Philodinida</taxon>
        <taxon>Philodinidae</taxon>
        <taxon>Rotaria</taxon>
    </lineage>
</organism>
<dbReference type="EMBL" id="CAJOBD010002053">
    <property type="protein sequence ID" value="CAF3851680.1"/>
    <property type="molecule type" value="Genomic_DNA"/>
</dbReference>
<dbReference type="EMBL" id="CAJNOT010002354">
    <property type="protein sequence ID" value="CAF1308746.1"/>
    <property type="molecule type" value="Genomic_DNA"/>
</dbReference>